<comment type="subcellular location">
    <subcellularLocation>
        <location evidence="1">Membrane</location>
    </subcellularLocation>
</comment>
<reference evidence="8" key="1">
    <citation type="journal article" date="2023" name="Mol. Biol. Evol.">
        <title>Third-Generation Sequencing Reveals the Adaptive Role of the Epigenome in Three Deep-Sea Polychaetes.</title>
        <authorList>
            <person name="Perez M."/>
            <person name="Aroh O."/>
            <person name="Sun Y."/>
            <person name="Lan Y."/>
            <person name="Juniper S.K."/>
            <person name="Young C.R."/>
            <person name="Angers B."/>
            <person name="Qian P.Y."/>
        </authorList>
    </citation>
    <scope>NUCLEOTIDE SEQUENCE</scope>
    <source>
        <strain evidence="8">P08H-3</strain>
    </source>
</reference>
<feature type="transmembrane region" description="Helical" evidence="6">
    <location>
        <begin position="74"/>
        <end position="96"/>
    </location>
</feature>
<keyword evidence="5" id="KW-0675">Receptor</keyword>
<proteinExistence type="inferred from homology"/>
<feature type="transmembrane region" description="Helical" evidence="6">
    <location>
        <begin position="42"/>
        <end position="62"/>
    </location>
</feature>
<dbReference type="InterPro" id="IPR017452">
    <property type="entry name" value="GPCR_Rhodpsn_7TM"/>
</dbReference>
<evidence type="ECO:0000313" key="9">
    <source>
        <dbReference type="Proteomes" id="UP001208570"/>
    </source>
</evidence>
<dbReference type="AlphaFoldDB" id="A0AAD9KDA1"/>
<evidence type="ECO:0000256" key="2">
    <source>
        <dbReference type="ARBA" id="ARBA00022692"/>
    </source>
</evidence>
<keyword evidence="9" id="KW-1185">Reference proteome</keyword>
<comment type="caution">
    <text evidence="8">The sequence shown here is derived from an EMBL/GenBank/DDBJ whole genome shotgun (WGS) entry which is preliminary data.</text>
</comment>
<dbReference type="CDD" id="cd00637">
    <property type="entry name" value="7tm_classA_rhodopsin-like"/>
    <property type="match status" value="1"/>
</dbReference>
<keyword evidence="4 6" id="KW-0472">Membrane</keyword>
<dbReference type="Proteomes" id="UP001208570">
    <property type="component" value="Unassembled WGS sequence"/>
</dbReference>
<evidence type="ECO:0000256" key="5">
    <source>
        <dbReference type="RuleBase" id="RU000688"/>
    </source>
</evidence>
<dbReference type="Pfam" id="PF00001">
    <property type="entry name" value="7tm_1"/>
    <property type="match status" value="1"/>
</dbReference>
<dbReference type="EMBL" id="JAODUP010000012">
    <property type="protein sequence ID" value="KAK2169079.1"/>
    <property type="molecule type" value="Genomic_DNA"/>
</dbReference>
<evidence type="ECO:0000256" key="4">
    <source>
        <dbReference type="ARBA" id="ARBA00023136"/>
    </source>
</evidence>
<dbReference type="PROSITE" id="PS00237">
    <property type="entry name" value="G_PROTEIN_RECEP_F1_1"/>
    <property type="match status" value="1"/>
</dbReference>
<feature type="transmembrane region" description="Helical" evidence="6">
    <location>
        <begin position="203"/>
        <end position="222"/>
    </location>
</feature>
<feature type="transmembrane region" description="Helical" evidence="6">
    <location>
        <begin position="158"/>
        <end position="183"/>
    </location>
</feature>
<keyword evidence="2 5" id="KW-0812">Transmembrane</keyword>
<dbReference type="PANTHER" id="PTHR45698">
    <property type="entry name" value="TRACE AMINE-ASSOCIATED RECEPTOR 19N-RELATED"/>
    <property type="match status" value="1"/>
</dbReference>
<evidence type="ECO:0000256" key="6">
    <source>
        <dbReference type="SAM" id="Phobius"/>
    </source>
</evidence>
<evidence type="ECO:0000256" key="3">
    <source>
        <dbReference type="ARBA" id="ARBA00022989"/>
    </source>
</evidence>
<sequence>MSSFTIDYDIMLANTTNGTSTFSGSAPVEISTTIKDKIMKGFYVGISSLGIFGNIIVLIVLFSLAKMRKKLTSLFIINQSIVDALTALFLLLTTVLPPDGRVYKSLADDFYCRFWVTRFPLWLCIHCSTYNLVALTIERYVSVVHPVVHKLAFNRVKAMLMVATTWLLSVTHNLSGSMPYVYIAGGLCKMGIYNSKSVKLANGIVGFCLIYLIPITILIYCYGRMAYALTTKNTSTATNATSCSTGVQQSANKSKPHSNMKARAGKNVIKTLMIVSTLFILCNSWNQWFFFFIKLGVFDYRAFSTSFYQFSVVAMFANCCVNPFVYAAQYEEFQNGLRKIFCRWRNASVEPSVTLSPSAAITTN</sequence>
<dbReference type="GO" id="GO:0016020">
    <property type="term" value="C:membrane"/>
    <property type="evidence" value="ECO:0007669"/>
    <property type="project" value="UniProtKB-SubCell"/>
</dbReference>
<keyword evidence="5" id="KW-0297">G-protein coupled receptor</keyword>
<keyword evidence="3 6" id="KW-1133">Transmembrane helix</keyword>
<organism evidence="8 9">
    <name type="scientific">Paralvinella palmiformis</name>
    <dbReference type="NCBI Taxonomy" id="53620"/>
    <lineage>
        <taxon>Eukaryota</taxon>
        <taxon>Metazoa</taxon>
        <taxon>Spiralia</taxon>
        <taxon>Lophotrochozoa</taxon>
        <taxon>Annelida</taxon>
        <taxon>Polychaeta</taxon>
        <taxon>Sedentaria</taxon>
        <taxon>Canalipalpata</taxon>
        <taxon>Terebellida</taxon>
        <taxon>Terebelliformia</taxon>
        <taxon>Alvinellidae</taxon>
        <taxon>Paralvinella</taxon>
    </lineage>
</organism>
<dbReference type="PROSITE" id="PS50262">
    <property type="entry name" value="G_PROTEIN_RECEP_F1_2"/>
    <property type="match status" value="1"/>
</dbReference>
<evidence type="ECO:0000259" key="7">
    <source>
        <dbReference type="PROSITE" id="PS50262"/>
    </source>
</evidence>
<feature type="transmembrane region" description="Helical" evidence="6">
    <location>
        <begin position="268"/>
        <end position="286"/>
    </location>
</feature>
<gene>
    <name evidence="8" type="ORF">LSH36_12g08047</name>
</gene>
<dbReference type="SUPFAM" id="SSF81321">
    <property type="entry name" value="Family A G protein-coupled receptor-like"/>
    <property type="match status" value="1"/>
</dbReference>
<dbReference type="Gene3D" id="1.20.1070.10">
    <property type="entry name" value="Rhodopsin 7-helix transmembrane proteins"/>
    <property type="match status" value="1"/>
</dbReference>
<feature type="transmembrane region" description="Helical" evidence="6">
    <location>
        <begin position="119"/>
        <end position="137"/>
    </location>
</feature>
<name>A0AAD9KDA1_9ANNE</name>
<evidence type="ECO:0000256" key="1">
    <source>
        <dbReference type="ARBA" id="ARBA00004370"/>
    </source>
</evidence>
<comment type="similarity">
    <text evidence="5">Belongs to the G-protein coupled receptor 1 family.</text>
</comment>
<dbReference type="GO" id="GO:0004930">
    <property type="term" value="F:G protein-coupled receptor activity"/>
    <property type="evidence" value="ECO:0007669"/>
    <property type="project" value="UniProtKB-KW"/>
</dbReference>
<dbReference type="PRINTS" id="PR00237">
    <property type="entry name" value="GPCRRHODOPSN"/>
</dbReference>
<feature type="domain" description="G-protein coupled receptors family 1 profile" evidence="7">
    <location>
        <begin position="53"/>
        <end position="326"/>
    </location>
</feature>
<keyword evidence="5" id="KW-0807">Transducer</keyword>
<accession>A0AAD9KDA1</accession>
<evidence type="ECO:0000313" key="8">
    <source>
        <dbReference type="EMBL" id="KAK2169079.1"/>
    </source>
</evidence>
<feature type="transmembrane region" description="Helical" evidence="6">
    <location>
        <begin position="306"/>
        <end position="328"/>
    </location>
</feature>
<dbReference type="PANTHER" id="PTHR45698:SF1">
    <property type="entry name" value="TRACE AMINE-ASSOCIATED RECEPTOR 13C-LIKE"/>
    <property type="match status" value="1"/>
</dbReference>
<protein>
    <recommendedName>
        <fullName evidence="7">G-protein coupled receptors family 1 profile domain-containing protein</fullName>
    </recommendedName>
</protein>
<dbReference type="InterPro" id="IPR000276">
    <property type="entry name" value="GPCR_Rhodpsn"/>
</dbReference>